<evidence type="ECO:0000256" key="5">
    <source>
        <dbReference type="ARBA" id="ARBA00023235"/>
    </source>
</evidence>
<gene>
    <name evidence="9" type="ORF">CUESP1_1901</name>
</gene>
<keyword evidence="5" id="KW-0413">Isomerase</keyword>
<organism evidence="9 10">
    <name type="scientific">[Clostridium] ultunense Esp</name>
    <dbReference type="NCBI Taxonomy" id="1288971"/>
    <lineage>
        <taxon>Bacteria</taxon>
        <taxon>Bacillati</taxon>
        <taxon>Bacillota</taxon>
        <taxon>Tissierellia</taxon>
        <taxon>Tissierellales</taxon>
        <taxon>Tepidimicrobiaceae</taxon>
        <taxon>Schnuerera</taxon>
    </lineage>
</organism>
<proteinExistence type="inferred from homology"/>
<dbReference type="GO" id="GO:0005829">
    <property type="term" value="C:cytosol"/>
    <property type="evidence" value="ECO:0007669"/>
    <property type="project" value="TreeGrafter"/>
</dbReference>
<reference evidence="9 10" key="1">
    <citation type="submission" date="2016-11" db="EMBL/GenBank/DDBJ databases">
        <authorList>
            <person name="Manzoor S."/>
        </authorList>
    </citation>
    <scope>NUCLEOTIDE SEQUENCE [LARGE SCALE GENOMIC DNA]</scope>
    <source>
        <strain evidence="9">Clostridium ultunense strain Esp</strain>
    </source>
</reference>
<protein>
    <recommendedName>
        <fullName evidence="7">ornithine racemase</fullName>
        <ecNumber evidence="7">5.1.1.12</ecNumber>
    </recommendedName>
</protein>
<evidence type="ECO:0000313" key="9">
    <source>
        <dbReference type="EMBL" id="SHD77261.1"/>
    </source>
</evidence>
<dbReference type="RefSeq" id="WP_109840618.1">
    <property type="nucleotide sequence ID" value="NZ_LT669839.1"/>
</dbReference>
<dbReference type="PANTHER" id="PTHR30511:SF3">
    <property type="entry name" value="LYSINE RACEMASE"/>
    <property type="match status" value="1"/>
</dbReference>
<comment type="catalytic activity">
    <reaction evidence="6">
        <text>L-ornithine = D-ornithine</text>
        <dbReference type="Rhea" id="RHEA:11584"/>
        <dbReference type="ChEBI" id="CHEBI:46911"/>
        <dbReference type="ChEBI" id="CHEBI:57668"/>
        <dbReference type="EC" id="5.1.1.12"/>
    </reaction>
</comment>
<dbReference type="GO" id="GO:0008784">
    <property type="term" value="F:alanine racemase activity"/>
    <property type="evidence" value="ECO:0007669"/>
    <property type="project" value="TreeGrafter"/>
</dbReference>
<dbReference type="CDD" id="cd06815">
    <property type="entry name" value="PLPDE_III_AR_like_1"/>
    <property type="match status" value="1"/>
</dbReference>
<dbReference type="Gene3D" id="3.20.20.10">
    <property type="entry name" value="Alanine racemase"/>
    <property type="match status" value="1"/>
</dbReference>
<dbReference type="OrthoDB" id="504078at2"/>
<evidence type="ECO:0000256" key="3">
    <source>
        <dbReference type="ARBA" id="ARBA00011738"/>
    </source>
</evidence>
<dbReference type="EMBL" id="LT669839">
    <property type="protein sequence ID" value="SHD77261.1"/>
    <property type="molecule type" value="Genomic_DNA"/>
</dbReference>
<dbReference type="InterPro" id="IPR000821">
    <property type="entry name" value="Ala_racemase"/>
</dbReference>
<feature type="domain" description="Alanine racemase N-terminal" evidence="8">
    <location>
        <begin position="8"/>
        <end position="223"/>
    </location>
</feature>
<evidence type="ECO:0000259" key="8">
    <source>
        <dbReference type="Pfam" id="PF01168"/>
    </source>
</evidence>
<dbReference type="InterPro" id="IPR029066">
    <property type="entry name" value="PLP-binding_barrel"/>
</dbReference>
<dbReference type="AlphaFoldDB" id="A0A1M4PP63"/>
<evidence type="ECO:0000256" key="1">
    <source>
        <dbReference type="ARBA" id="ARBA00001933"/>
    </source>
</evidence>
<dbReference type="GO" id="GO:0030170">
    <property type="term" value="F:pyridoxal phosphate binding"/>
    <property type="evidence" value="ECO:0007669"/>
    <property type="project" value="TreeGrafter"/>
</dbReference>
<keyword evidence="4" id="KW-0663">Pyridoxal phosphate</keyword>
<dbReference type="PANTHER" id="PTHR30511">
    <property type="entry name" value="ALANINE RACEMASE"/>
    <property type="match status" value="1"/>
</dbReference>
<dbReference type="SUPFAM" id="SSF51419">
    <property type="entry name" value="PLP-binding barrel"/>
    <property type="match status" value="1"/>
</dbReference>
<evidence type="ECO:0000256" key="7">
    <source>
        <dbReference type="ARBA" id="ARBA00066594"/>
    </source>
</evidence>
<dbReference type="GO" id="GO:0050157">
    <property type="term" value="F:ornithine racemase activity"/>
    <property type="evidence" value="ECO:0007669"/>
    <property type="project" value="UniProtKB-EC"/>
</dbReference>
<evidence type="ECO:0000313" key="10">
    <source>
        <dbReference type="Proteomes" id="UP000245423"/>
    </source>
</evidence>
<dbReference type="InterPro" id="IPR001608">
    <property type="entry name" value="Ala_racemase_N"/>
</dbReference>
<evidence type="ECO:0000256" key="4">
    <source>
        <dbReference type="ARBA" id="ARBA00022898"/>
    </source>
</evidence>
<dbReference type="NCBIfam" id="NF040742">
    <property type="entry name" value="racem_Orr"/>
    <property type="match status" value="1"/>
</dbReference>
<evidence type="ECO:0000256" key="6">
    <source>
        <dbReference type="ARBA" id="ARBA00051193"/>
    </source>
</evidence>
<sequence length="354" mass="39604">MYCPKIQIDLKKLEHNVKTIIDLCKKKDIEVAGVTKVFCGHPEIAKAYIDGGVSYLADSRVENLIKLKQFKLPKILLRLPMISEVEKVVEYSDISLNSELRTIKELSKAAVQKGKIHKIILMVDLGDLREGYFDEDEIYEVVEEILNLKGIELLGIGTNLTCYGGVIPSQENLGKLMEIGKNIEDRFNINLDIISGGNSSSLHLLLKDNKIEGINMLRLGESLILGLETAYGNRIENTYDDVFQLVVEIIEVKEKPSLPIGEIGKDAFGKIPQFEDKGIRKRMIAAIGKQDIDFDTIVPEDSKITILGGSSDHLILDGTDSEIDYKVGDKLWFKLSYGGILSIMTSEYVKKEII</sequence>
<comment type="similarity">
    <text evidence="2">Belongs to the alanine racemase family.</text>
</comment>
<comment type="cofactor">
    <cofactor evidence="1">
        <name>pyridoxal 5'-phosphate</name>
        <dbReference type="ChEBI" id="CHEBI:597326"/>
    </cofactor>
</comment>
<dbReference type="EC" id="5.1.1.12" evidence="7"/>
<dbReference type="Proteomes" id="UP000245423">
    <property type="component" value="Chromosome 1"/>
</dbReference>
<keyword evidence="10" id="KW-1185">Reference proteome</keyword>
<name>A0A1M4PP63_9FIRM</name>
<evidence type="ECO:0000256" key="2">
    <source>
        <dbReference type="ARBA" id="ARBA00007880"/>
    </source>
</evidence>
<comment type="subunit">
    <text evidence="3">Homodimer.</text>
</comment>
<dbReference type="Pfam" id="PF01168">
    <property type="entry name" value="Ala_racemase_N"/>
    <property type="match status" value="1"/>
</dbReference>
<accession>A0A1M4PP63</accession>
<dbReference type="FunFam" id="3.20.20.10:FF:000013">
    <property type="entry name" value="Alanine/ornithine racemase family PLP-dependent enzyme"/>
    <property type="match status" value="1"/>
</dbReference>